<evidence type="ECO:0000313" key="4">
    <source>
        <dbReference type="EMBL" id="CAB4806261.1"/>
    </source>
</evidence>
<feature type="compositionally biased region" description="Low complexity" evidence="1">
    <location>
        <begin position="49"/>
        <end position="64"/>
    </location>
</feature>
<dbReference type="EMBL" id="CAEZYH010000074">
    <property type="protein sequence ID" value="CAB4726595.1"/>
    <property type="molecule type" value="Genomic_DNA"/>
</dbReference>
<dbReference type="EMBL" id="CAFAAL010000076">
    <property type="protein sequence ID" value="CAB4806261.1"/>
    <property type="molecule type" value="Genomic_DNA"/>
</dbReference>
<gene>
    <name evidence="2" type="ORF">UFOPK2658_01431</name>
    <name evidence="3" type="ORF">UFOPK2880_01462</name>
    <name evidence="4" type="ORF">UFOPK3004_00953</name>
</gene>
<accession>A0A6J6RVQ6</accession>
<name>A0A6J6RVQ6_9ZZZZ</name>
<evidence type="ECO:0000313" key="2">
    <source>
        <dbReference type="EMBL" id="CAB4726595.1"/>
    </source>
</evidence>
<feature type="compositionally biased region" description="Polar residues" evidence="1">
    <location>
        <begin position="26"/>
        <end position="39"/>
    </location>
</feature>
<feature type="region of interest" description="Disordered" evidence="1">
    <location>
        <begin position="26"/>
        <end position="64"/>
    </location>
</feature>
<sequence>MMSNKFTSKKSVLISAALIALTACGSSSNEGSATTTPNVSAPAVTDAPAESNTEAPATSTTNPAAANMHGKRYCEILLLNLESDGIHAEVFNTYPLNDCPDDQWKAIDTAAIALAEGVVFASPNGPRYWAMDSVVKADMADVFAKTFGEIEMNRYASVFVGTNPADLLIPYSPHAVNRKAAFTFNAGTTVYMLHDAEGQTYVMQSWSQQIDPTLTEDDLLTLADRLQLPDGWTYDYKTLTKEFVVETRAEDAQVLGDDLHNTYSYVATAP</sequence>
<dbReference type="EMBL" id="CAEZZP010000112">
    <property type="protein sequence ID" value="CAB4781295.1"/>
    <property type="molecule type" value="Genomic_DNA"/>
</dbReference>
<proteinExistence type="predicted"/>
<protein>
    <submittedName>
        <fullName evidence="2">Unannotated protein</fullName>
    </submittedName>
</protein>
<evidence type="ECO:0000313" key="3">
    <source>
        <dbReference type="EMBL" id="CAB4781295.1"/>
    </source>
</evidence>
<dbReference type="PROSITE" id="PS51257">
    <property type="entry name" value="PROKAR_LIPOPROTEIN"/>
    <property type="match status" value="1"/>
</dbReference>
<dbReference type="AlphaFoldDB" id="A0A6J6RVQ6"/>
<reference evidence="2" key="1">
    <citation type="submission" date="2020-05" db="EMBL/GenBank/DDBJ databases">
        <authorList>
            <person name="Chiriac C."/>
            <person name="Salcher M."/>
            <person name="Ghai R."/>
            <person name="Kavagutti S V."/>
        </authorList>
    </citation>
    <scope>NUCLEOTIDE SEQUENCE</scope>
</reference>
<evidence type="ECO:0000256" key="1">
    <source>
        <dbReference type="SAM" id="MobiDB-lite"/>
    </source>
</evidence>
<organism evidence="2">
    <name type="scientific">freshwater metagenome</name>
    <dbReference type="NCBI Taxonomy" id="449393"/>
    <lineage>
        <taxon>unclassified sequences</taxon>
        <taxon>metagenomes</taxon>
        <taxon>ecological metagenomes</taxon>
    </lineage>
</organism>